<evidence type="ECO:0000256" key="2">
    <source>
        <dbReference type="ARBA" id="ARBA00022898"/>
    </source>
</evidence>
<organism evidence="4 5">
    <name type="scientific">Muriicola marianensis</name>
    <dbReference type="NCBI Taxonomy" id="1324801"/>
    <lineage>
        <taxon>Bacteria</taxon>
        <taxon>Pseudomonadati</taxon>
        <taxon>Bacteroidota</taxon>
        <taxon>Flavobacteriia</taxon>
        <taxon>Flavobacteriales</taxon>
        <taxon>Flavobacteriaceae</taxon>
        <taxon>Muriicola</taxon>
    </lineage>
</organism>
<dbReference type="Pfam" id="PF01053">
    <property type="entry name" value="Cys_Met_Meta_PP"/>
    <property type="match status" value="1"/>
</dbReference>
<dbReference type="EMBL" id="BMFH01000001">
    <property type="protein sequence ID" value="GGD40406.1"/>
    <property type="molecule type" value="Genomic_DNA"/>
</dbReference>
<dbReference type="PROSITE" id="PS00868">
    <property type="entry name" value="CYS_MET_METAB_PP"/>
    <property type="match status" value="1"/>
</dbReference>
<keyword evidence="2 3" id="KW-0663">Pyridoxal phosphate</keyword>
<proteinExistence type="inferred from homology"/>
<evidence type="ECO:0000313" key="4">
    <source>
        <dbReference type="EMBL" id="GGD40406.1"/>
    </source>
</evidence>
<evidence type="ECO:0000313" key="5">
    <source>
        <dbReference type="Proteomes" id="UP000625780"/>
    </source>
</evidence>
<dbReference type="Proteomes" id="UP000625780">
    <property type="component" value="Unassembled WGS sequence"/>
</dbReference>
<protein>
    <submittedName>
        <fullName evidence="4">Cystathionine gamma-synthase</fullName>
    </submittedName>
</protein>
<name>A0ABQ1QSM1_9FLAO</name>
<reference evidence="5" key="1">
    <citation type="journal article" date="2019" name="Int. J. Syst. Evol. Microbiol.">
        <title>The Global Catalogue of Microorganisms (GCM) 10K type strain sequencing project: providing services to taxonomists for standard genome sequencing and annotation.</title>
        <authorList>
            <consortium name="The Broad Institute Genomics Platform"/>
            <consortium name="The Broad Institute Genome Sequencing Center for Infectious Disease"/>
            <person name="Wu L."/>
            <person name="Ma J."/>
        </authorList>
    </citation>
    <scope>NUCLEOTIDE SEQUENCE [LARGE SCALE GENOMIC DNA]</scope>
    <source>
        <strain evidence="5">CGMCC 1.12606</strain>
    </source>
</reference>
<dbReference type="InterPro" id="IPR054542">
    <property type="entry name" value="Cys_met_metab_PP"/>
</dbReference>
<dbReference type="Gene3D" id="3.40.640.10">
    <property type="entry name" value="Type I PLP-dependent aspartate aminotransferase-like (Major domain)"/>
    <property type="match status" value="1"/>
</dbReference>
<accession>A0ABQ1QSM1</accession>
<dbReference type="InterPro" id="IPR015424">
    <property type="entry name" value="PyrdxlP-dep_Trfase"/>
</dbReference>
<gene>
    <name evidence="4" type="primary">metB</name>
    <name evidence="4" type="ORF">GCM10011361_04460</name>
</gene>
<dbReference type="PANTHER" id="PTHR11808">
    <property type="entry name" value="TRANS-SULFURATION ENZYME FAMILY MEMBER"/>
    <property type="match status" value="1"/>
</dbReference>
<dbReference type="CDD" id="cd00614">
    <property type="entry name" value="CGS_like"/>
    <property type="match status" value="1"/>
</dbReference>
<keyword evidence="5" id="KW-1185">Reference proteome</keyword>
<dbReference type="Gene3D" id="3.90.1150.10">
    <property type="entry name" value="Aspartate Aminotransferase, domain 1"/>
    <property type="match status" value="1"/>
</dbReference>
<comment type="similarity">
    <text evidence="3">Belongs to the trans-sulfuration enzymes family.</text>
</comment>
<dbReference type="PIRSF" id="PIRSF001434">
    <property type="entry name" value="CGS"/>
    <property type="match status" value="1"/>
</dbReference>
<dbReference type="InterPro" id="IPR015422">
    <property type="entry name" value="PyrdxlP-dep_Trfase_small"/>
</dbReference>
<evidence type="ECO:0000256" key="1">
    <source>
        <dbReference type="ARBA" id="ARBA00001933"/>
    </source>
</evidence>
<comment type="cofactor">
    <cofactor evidence="1 3">
        <name>pyridoxal 5'-phosphate</name>
        <dbReference type="ChEBI" id="CHEBI:597326"/>
    </cofactor>
</comment>
<dbReference type="InterPro" id="IPR015421">
    <property type="entry name" value="PyrdxlP-dep_Trfase_major"/>
</dbReference>
<dbReference type="InterPro" id="IPR000277">
    <property type="entry name" value="Cys/Met-Metab_PyrdxlP-dep_enz"/>
</dbReference>
<sequence length="392" mass="43413">MKTKKKGLNTICTHVGELEDSLFKGAVSPLYMSTSYAFEDVDIKRYPRYFNTPNQMALSQKIAALEHAEEAMIFGSGMAAISTALLAFLQAGDHVVLQRMLYGGTYHLITEQFEKFGIEYTFIDGSDPDSFKKAIRPTTRVVYIETPSNPLLTITDIKAFADIARANNIVSMIDNTFASPVNQNPVDFGIDVVIHSATKYMGGHSDILAGAVACSAVHMERIFNLAKNLGGSLSDYTVWLLERSIKTMGIRVKAQNENAQQMAEWLNRHPHISKVYYPGLKDHPDHDIAAKQMHGFGGMMSFELHEEIDASLFQKSLKLIKSSMSLAGVESTVLSPSQTSHALLSPEEREKQGIRDGLIRFSVGIEEVQDLMDDIEQAILAVRKKGVTAHSH</sequence>
<dbReference type="RefSeq" id="WP_188369073.1">
    <property type="nucleotide sequence ID" value="NZ_BMFH01000001.1"/>
</dbReference>
<comment type="caution">
    <text evidence="4">The sequence shown here is derived from an EMBL/GenBank/DDBJ whole genome shotgun (WGS) entry which is preliminary data.</text>
</comment>
<dbReference type="SUPFAM" id="SSF53383">
    <property type="entry name" value="PLP-dependent transferases"/>
    <property type="match status" value="1"/>
</dbReference>
<evidence type="ECO:0000256" key="3">
    <source>
        <dbReference type="RuleBase" id="RU362118"/>
    </source>
</evidence>